<evidence type="ECO:0000256" key="1">
    <source>
        <dbReference type="ARBA" id="ARBA00004123"/>
    </source>
</evidence>
<name>A0ABQ9G8X6_9NEOP</name>
<dbReference type="Pfam" id="PF07084">
    <property type="entry name" value="Spot_14"/>
    <property type="match status" value="1"/>
</dbReference>
<evidence type="ECO:0000256" key="3">
    <source>
        <dbReference type="ARBA" id="ARBA00009488"/>
    </source>
</evidence>
<keyword evidence="8" id="KW-1185">Reference proteome</keyword>
<dbReference type="PANTHER" id="PTHR14315:SF17">
    <property type="entry name" value="MIP21584P"/>
    <property type="match status" value="1"/>
</dbReference>
<dbReference type="InterPro" id="IPR053719">
    <property type="entry name" value="Lipogen_MT_Stabilize_sf"/>
</dbReference>
<comment type="subcellular location">
    <subcellularLocation>
        <location evidence="2">Cytoplasm</location>
    </subcellularLocation>
    <subcellularLocation>
        <location evidence="1">Nucleus</location>
    </subcellularLocation>
</comment>
<dbReference type="EMBL" id="JARBHB010000014">
    <property type="protein sequence ID" value="KAJ8868879.1"/>
    <property type="molecule type" value="Genomic_DNA"/>
</dbReference>
<feature type="region of interest" description="Disordered" evidence="6">
    <location>
        <begin position="117"/>
        <end position="166"/>
    </location>
</feature>
<evidence type="ECO:0000256" key="4">
    <source>
        <dbReference type="ARBA" id="ARBA00022490"/>
    </source>
</evidence>
<proteinExistence type="inferred from homology"/>
<dbReference type="Gene3D" id="6.10.140.1610">
    <property type="match status" value="1"/>
</dbReference>
<dbReference type="Proteomes" id="UP001159363">
    <property type="component" value="Chromosome 13"/>
</dbReference>
<evidence type="ECO:0000256" key="2">
    <source>
        <dbReference type="ARBA" id="ARBA00004496"/>
    </source>
</evidence>
<comment type="caution">
    <text evidence="7">The sequence shown here is derived from an EMBL/GenBank/DDBJ whole genome shotgun (WGS) entry which is preliminary data.</text>
</comment>
<keyword evidence="4" id="KW-0963">Cytoplasm</keyword>
<evidence type="ECO:0000313" key="8">
    <source>
        <dbReference type="Proteomes" id="UP001159363"/>
    </source>
</evidence>
<evidence type="ECO:0000256" key="6">
    <source>
        <dbReference type="SAM" id="MobiDB-lite"/>
    </source>
</evidence>
<sequence>MHIMNSQLDVLQSDKTEFSRHSLLHAVLKFVKAVNDMNNTILVPSRLIDLPYGDREVLPDVRNSTNTFKQFDGKFMCKHVGDVNLYALYTMINCMKNELMWGHTPLVEEQPASICSSSSSFSSSSSHGKGHTRTPSSVSVASNNSVPSISDGDMSETGTDSDPREELAPDYSRLVTEDFTQHLHGLNHSLEKMTDLAMYLTTRYQDHVTSVES</sequence>
<dbReference type="InterPro" id="IPR009786">
    <property type="entry name" value="Spot_14"/>
</dbReference>
<feature type="compositionally biased region" description="Low complexity" evidence="6">
    <location>
        <begin position="135"/>
        <end position="150"/>
    </location>
</feature>
<keyword evidence="5" id="KW-0539">Nucleus</keyword>
<protein>
    <recommendedName>
        <fullName evidence="9">Mid1-interacting protein</fullName>
    </recommendedName>
</protein>
<feature type="compositionally biased region" description="Low complexity" evidence="6">
    <location>
        <begin position="117"/>
        <end position="126"/>
    </location>
</feature>
<evidence type="ECO:0000256" key="5">
    <source>
        <dbReference type="ARBA" id="ARBA00023242"/>
    </source>
</evidence>
<organism evidence="7 8">
    <name type="scientific">Dryococelus australis</name>
    <dbReference type="NCBI Taxonomy" id="614101"/>
    <lineage>
        <taxon>Eukaryota</taxon>
        <taxon>Metazoa</taxon>
        <taxon>Ecdysozoa</taxon>
        <taxon>Arthropoda</taxon>
        <taxon>Hexapoda</taxon>
        <taxon>Insecta</taxon>
        <taxon>Pterygota</taxon>
        <taxon>Neoptera</taxon>
        <taxon>Polyneoptera</taxon>
        <taxon>Phasmatodea</taxon>
        <taxon>Verophasmatodea</taxon>
        <taxon>Anareolatae</taxon>
        <taxon>Phasmatidae</taxon>
        <taxon>Eurycanthinae</taxon>
        <taxon>Dryococelus</taxon>
    </lineage>
</organism>
<accession>A0ABQ9G8X6</accession>
<comment type="similarity">
    <text evidence="3">Belongs to the SPOT14 family.</text>
</comment>
<dbReference type="PANTHER" id="PTHR14315">
    <property type="entry name" value="SPOT14 FAMILY MEMBER"/>
    <property type="match status" value="1"/>
</dbReference>
<evidence type="ECO:0008006" key="9">
    <source>
        <dbReference type="Google" id="ProtNLM"/>
    </source>
</evidence>
<reference evidence="7 8" key="1">
    <citation type="submission" date="2023-02" db="EMBL/GenBank/DDBJ databases">
        <title>LHISI_Scaffold_Assembly.</title>
        <authorList>
            <person name="Stuart O.P."/>
            <person name="Cleave R."/>
            <person name="Magrath M.J.L."/>
            <person name="Mikheyev A.S."/>
        </authorList>
    </citation>
    <scope>NUCLEOTIDE SEQUENCE [LARGE SCALE GENOMIC DNA]</scope>
    <source>
        <strain evidence="7">Daus_M_001</strain>
        <tissue evidence="7">Leg muscle</tissue>
    </source>
</reference>
<evidence type="ECO:0000313" key="7">
    <source>
        <dbReference type="EMBL" id="KAJ8868879.1"/>
    </source>
</evidence>
<gene>
    <name evidence="7" type="ORF">PR048_030420</name>
</gene>